<dbReference type="NCBIfam" id="TIGR00054">
    <property type="entry name" value="RIP metalloprotease RseP"/>
    <property type="match status" value="1"/>
</dbReference>
<feature type="transmembrane region" description="Helical" evidence="11">
    <location>
        <begin position="260"/>
        <end position="278"/>
    </location>
</feature>
<dbReference type="InterPro" id="IPR036034">
    <property type="entry name" value="PDZ_sf"/>
</dbReference>
<keyword evidence="11" id="KW-0479">Metal-binding</keyword>
<evidence type="ECO:0000256" key="4">
    <source>
        <dbReference type="ARBA" id="ARBA00022670"/>
    </source>
</evidence>
<dbReference type="EMBL" id="JBFNFH010000007">
    <property type="protein sequence ID" value="MFM1524855.1"/>
    <property type="molecule type" value="Genomic_DNA"/>
</dbReference>
<dbReference type="Pfam" id="PF17820">
    <property type="entry name" value="PDZ_6"/>
    <property type="match status" value="1"/>
</dbReference>
<keyword evidence="7 11" id="KW-0862">Zinc</keyword>
<protein>
    <recommendedName>
        <fullName evidence="11">Zinc metalloprotease</fullName>
        <ecNumber evidence="11">3.4.24.-</ecNumber>
    </recommendedName>
</protein>
<dbReference type="SUPFAM" id="SSF50156">
    <property type="entry name" value="PDZ domain-like"/>
    <property type="match status" value="1"/>
</dbReference>
<comment type="subcellular location">
    <subcellularLocation>
        <location evidence="2">Membrane</location>
        <topology evidence="2">Multi-pass membrane protein</topology>
    </subcellularLocation>
</comment>
<organism evidence="13 14">
    <name type="scientific">Helcococcus bovis</name>
    <dbReference type="NCBI Taxonomy" id="3153252"/>
    <lineage>
        <taxon>Bacteria</taxon>
        <taxon>Bacillati</taxon>
        <taxon>Bacillota</taxon>
        <taxon>Tissierellia</taxon>
        <taxon>Tissierellales</taxon>
        <taxon>Peptoniphilaceae</taxon>
        <taxon>Helcococcus</taxon>
    </lineage>
</organism>
<keyword evidence="8 11" id="KW-1133">Transmembrane helix</keyword>
<dbReference type="CDD" id="cd23081">
    <property type="entry name" value="cpPDZ_EcRseP-like"/>
    <property type="match status" value="1"/>
</dbReference>
<evidence type="ECO:0000256" key="1">
    <source>
        <dbReference type="ARBA" id="ARBA00001947"/>
    </source>
</evidence>
<keyword evidence="9 11" id="KW-0482">Metalloprotease</keyword>
<evidence type="ECO:0000256" key="8">
    <source>
        <dbReference type="ARBA" id="ARBA00022989"/>
    </source>
</evidence>
<dbReference type="Proteomes" id="UP001629536">
    <property type="component" value="Unassembled WGS sequence"/>
</dbReference>
<keyword evidence="5 11" id="KW-0812">Transmembrane</keyword>
<dbReference type="EC" id="3.4.24.-" evidence="11"/>
<evidence type="ECO:0000256" key="11">
    <source>
        <dbReference type="RuleBase" id="RU362031"/>
    </source>
</evidence>
<evidence type="ECO:0000256" key="5">
    <source>
        <dbReference type="ARBA" id="ARBA00022692"/>
    </source>
</evidence>
<evidence type="ECO:0000256" key="2">
    <source>
        <dbReference type="ARBA" id="ARBA00004141"/>
    </source>
</evidence>
<feature type="transmembrane region" description="Helical" evidence="11">
    <location>
        <begin position="309"/>
        <end position="326"/>
    </location>
</feature>
<dbReference type="InterPro" id="IPR008915">
    <property type="entry name" value="Peptidase_M50"/>
</dbReference>
<evidence type="ECO:0000256" key="3">
    <source>
        <dbReference type="ARBA" id="ARBA00007931"/>
    </source>
</evidence>
<dbReference type="InterPro" id="IPR001478">
    <property type="entry name" value="PDZ"/>
</dbReference>
<dbReference type="PROSITE" id="PS50106">
    <property type="entry name" value="PDZ"/>
    <property type="match status" value="1"/>
</dbReference>
<accession>A0ABW9F5Z2</accession>
<comment type="similarity">
    <text evidence="3 11">Belongs to the peptidase M50B family.</text>
</comment>
<dbReference type="SMART" id="SM00228">
    <property type="entry name" value="PDZ"/>
    <property type="match status" value="1"/>
</dbReference>
<dbReference type="Pfam" id="PF02163">
    <property type="entry name" value="Peptidase_M50"/>
    <property type="match status" value="1"/>
</dbReference>
<dbReference type="InterPro" id="IPR041489">
    <property type="entry name" value="PDZ_6"/>
</dbReference>
<keyword evidence="14" id="KW-1185">Reference proteome</keyword>
<keyword evidence="10 11" id="KW-0472">Membrane</keyword>
<dbReference type="CDD" id="cd06163">
    <property type="entry name" value="S2P-M50_PDZ_RseP-like"/>
    <property type="match status" value="1"/>
</dbReference>
<comment type="cofactor">
    <cofactor evidence="1 11">
        <name>Zn(2+)</name>
        <dbReference type="ChEBI" id="CHEBI:29105"/>
    </cofactor>
</comment>
<dbReference type="RefSeq" id="WP_408105252.1">
    <property type="nucleotide sequence ID" value="NZ_JBFNFH010000007.1"/>
</dbReference>
<evidence type="ECO:0000259" key="12">
    <source>
        <dbReference type="PROSITE" id="PS50106"/>
    </source>
</evidence>
<evidence type="ECO:0000256" key="7">
    <source>
        <dbReference type="ARBA" id="ARBA00022833"/>
    </source>
</evidence>
<keyword evidence="6 11" id="KW-0378">Hydrolase</keyword>
<feature type="transmembrane region" description="Helical" evidence="11">
    <location>
        <begin position="92"/>
        <end position="113"/>
    </location>
</feature>
<dbReference type="GO" id="GO:0008237">
    <property type="term" value="F:metallopeptidase activity"/>
    <property type="evidence" value="ECO:0007669"/>
    <property type="project" value="UniProtKB-KW"/>
</dbReference>
<gene>
    <name evidence="13" type="primary">rseP</name>
    <name evidence="13" type="ORF">ABGF40_04140</name>
</gene>
<evidence type="ECO:0000256" key="10">
    <source>
        <dbReference type="ARBA" id="ARBA00023136"/>
    </source>
</evidence>
<proteinExistence type="inferred from homology"/>
<reference evidence="13 14" key="1">
    <citation type="journal article" date="2024" name="Front. Microbiol.">
        <title>Pangenomic and biochemical analyses of Helcococcus ovis reveal widespread tetracycline resistance and a novel bacterial species, Helcococcus bovis.</title>
        <authorList>
            <person name="Cunha F."/>
            <person name="Zhai Y."/>
            <person name="Casaro S."/>
            <person name="Jones K.L."/>
            <person name="Hernandez M."/>
            <person name="Bisinotto R.S."/>
            <person name="Kariyawasam S."/>
            <person name="Brown M.B."/>
            <person name="Phillips A."/>
            <person name="Jeong K.C."/>
            <person name="Galvao K.N."/>
        </authorList>
    </citation>
    <scope>NUCLEOTIDE SEQUENCE [LARGE SCALE GENOMIC DNA]</scope>
    <source>
        <strain evidence="13 14">KG197</strain>
    </source>
</reference>
<sequence length="333" mass="36545">MSTAINIIIGLLMFLFLITIHELGHFTGAKLSGIKVNEFSIGMGPSIYSKKGVETLYSLRALPIGGYVMMEGEESDSDDERSYNNSKPWKKFITILAGPGINLLFAVIVFFGINAVNGTPTTTISTVANNSPAQIAEIKQGDKILKVNDKNIHIFLELISELRSSKENFNILLERDGKEISVNLKPSVQNGQKVIGISPLLESSILSNLKYSFYMTFYMMGEIWNGLRGLVSGALGLNQLSGPVGVIKQVGTVVNHGFKAFLMFSAMISINLGFFNLLPIPALDGSKLLFIICEMVLGKPINRKFEERITIVGFIFLLGLILLVTIKDVISLF</sequence>
<dbReference type="InterPro" id="IPR004387">
    <property type="entry name" value="Pept_M50_Zn"/>
</dbReference>
<name>A0ABW9F5Z2_9FIRM</name>
<evidence type="ECO:0000256" key="9">
    <source>
        <dbReference type="ARBA" id="ARBA00023049"/>
    </source>
</evidence>
<dbReference type="PANTHER" id="PTHR42837">
    <property type="entry name" value="REGULATOR OF SIGMA-E PROTEASE RSEP"/>
    <property type="match status" value="1"/>
</dbReference>
<evidence type="ECO:0000256" key="6">
    <source>
        <dbReference type="ARBA" id="ARBA00022801"/>
    </source>
</evidence>
<dbReference type="PANTHER" id="PTHR42837:SF2">
    <property type="entry name" value="MEMBRANE METALLOPROTEASE ARASP2, CHLOROPLASTIC-RELATED"/>
    <property type="match status" value="1"/>
</dbReference>
<comment type="caution">
    <text evidence="13">The sequence shown here is derived from an EMBL/GenBank/DDBJ whole genome shotgun (WGS) entry which is preliminary data.</text>
</comment>
<dbReference type="Gene3D" id="2.30.42.10">
    <property type="match status" value="1"/>
</dbReference>
<feature type="domain" description="PDZ" evidence="12">
    <location>
        <begin position="111"/>
        <end position="177"/>
    </location>
</feature>
<feature type="transmembrane region" description="Helical" evidence="11">
    <location>
        <begin position="6"/>
        <end position="24"/>
    </location>
</feature>
<keyword evidence="4" id="KW-0645">Protease</keyword>
<evidence type="ECO:0000313" key="13">
    <source>
        <dbReference type="EMBL" id="MFM1524855.1"/>
    </source>
</evidence>
<evidence type="ECO:0000313" key="14">
    <source>
        <dbReference type="Proteomes" id="UP001629536"/>
    </source>
</evidence>